<dbReference type="PROSITE" id="PS50853">
    <property type="entry name" value="FN3"/>
    <property type="match status" value="1"/>
</dbReference>
<name>A0AAV7JZ91_9METZ</name>
<comment type="caution">
    <text evidence="2">The sequence shown here is derived from an EMBL/GenBank/DDBJ whole genome shotgun (WGS) entry which is preliminary data.</text>
</comment>
<dbReference type="InterPro" id="IPR013783">
    <property type="entry name" value="Ig-like_fold"/>
</dbReference>
<keyword evidence="3" id="KW-1185">Reference proteome</keyword>
<proteinExistence type="predicted"/>
<protein>
    <submittedName>
        <fullName evidence="2">Receptor-type tyrosine-protein phosphatase delta-like isoform X14</fullName>
    </submittedName>
</protein>
<accession>A0AAV7JZ91</accession>
<sequence>MTLGAAPNEAPQNITGRNITATSVGVCFYPPPGINQNGIITSFNITSFGSPFQTESITNVMVISPTSYTLESTVCFNLTNLEEYNNYTITVFAIN</sequence>
<evidence type="ECO:0000313" key="2">
    <source>
        <dbReference type="EMBL" id="KAI6653336.1"/>
    </source>
</evidence>
<evidence type="ECO:0000313" key="3">
    <source>
        <dbReference type="Proteomes" id="UP001165289"/>
    </source>
</evidence>
<organism evidence="2 3">
    <name type="scientific">Oopsacas minuta</name>
    <dbReference type="NCBI Taxonomy" id="111878"/>
    <lineage>
        <taxon>Eukaryota</taxon>
        <taxon>Metazoa</taxon>
        <taxon>Porifera</taxon>
        <taxon>Hexactinellida</taxon>
        <taxon>Hexasterophora</taxon>
        <taxon>Lyssacinosida</taxon>
        <taxon>Leucopsacidae</taxon>
        <taxon>Oopsacas</taxon>
    </lineage>
</organism>
<gene>
    <name evidence="2" type="ORF">LOD99_11501</name>
</gene>
<dbReference type="Pfam" id="PF00041">
    <property type="entry name" value="fn3"/>
    <property type="match status" value="1"/>
</dbReference>
<dbReference type="EMBL" id="JAKMXF010000285">
    <property type="protein sequence ID" value="KAI6653336.1"/>
    <property type="molecule type" value="Genomic_DNA"/>
</dbReference>
<dbReference type="InterPro" id="IPR036116">
    <property type="entry name" value="FN3_sf"/>
</dbReference>
<dbReference type="InterPro" id="IPR003961">
    <property type="entry name" value="FN3_dom"/>
</dbReference>
<dbReference type="Proteomes" id="UP001165289">
    <property type="component" value="Unassembled WGS sequence"/>
</dbReference>
<keyword evidence="2" id="KW-0675">Receptor</keyword>
<evidence type="ECO:0000259" key="1">
    <source>
        <dbReference type="PROSITE" id="PS50853"/>
    </source>
</evidence>
<dbReference type="Gene3D" id="2.60.40.10">
    <property type="entry name" value="Immunoglobulins"/>
    <property type="match status" value="1"/>
</dbReference>
<feature type="non-terminal residue" evidence="2">
    <location>
        <position position="95"/>
    </location>
</feature>
<reference evidence="2 3" key="1">
    <citation type="journal article" date="2023" name="BMC Biol.">
        <title>The compact genome of the sponge Oopsacas minuta (Hexactinellida) is lacking key metazoan core genes.</title>
        <authorList>
            <person name="Santini S."/>
            <person name="Schenkelaars Q."/>
            <person name="Jourda C."/>
            <person name="Duchesne M."/>
            <person name="Belahbib H."/>
            <person name="Rocher C."/>
            <person name="Selva M."/>
            <person name="Riesgo A."/>
            <person name="Vervoort M."/>
            <person name="Leys S.P."/>
            <person name="Kodjabachian L."/>
            <person name="Le Bivic A."/>
            <person name="Borchiellini C."/>
            <person name="Claverie J.M."/>
            <person name="Renard E."/>
        </authorList>
    </citation>
    <scope>NUCLEOTIDE SEQUENCE [LARGE SCALE GENOMIC DNA]</scope>
    <source>
        <strain evidence="2">SPO-2</strain>
    </source>
</reference>
<dbReference type="SUPFAM" id="SSF49265">
    <property type="entry name" value="Fibronectin type III"/>
    <property type="match status" value="1"/>
</dbReference>
<dbReference type="AlphaFoldDB" id="A0AAV7JZ91"/>
<feature type="domain" description="Fibronectin type-III" evidence="1">
    <location>
        <begin position="10"/>
        <end position="95"/>
    </location>
</feature>
<dbReference type="CDD" id="cd00063">
    <property type="entry name" value="FN3"/>
    <property type="match status" value="1"/>
</dbReference>